<reference evidence="5 6" key="1">
    <citation type="journal article" date="2015" name="Genome Announc.">
        <title>Complete genome sequences for 35 biothreat assay-relevant bacillus species.</title>
        <authorList>
            <person name="Johnson S.L."/>
            <person name="Daligault H.E."/>
            <person name="Davenport K.W."/>
            <person name="Jaissle J."/>
            <person name="Frey K.G."/>
            <person name="Ladner J.T."/>
            <person name="Broomall S.M."/>
            <person name="Bishop-Lilly K.A."/>
            <person name="Bruce D.C."/>
            <person name="Gibbons H.S."/>
            <person name="Coyne S.R."/>
            <person name="Lo C.C."/>
            <person name="Meincke L."/>
            <person name="Munk A.C."/>
            <person name="Koroleva G.I."/>
            <person name="Rosenzweig C.N."/>
            <person name="Palacios G.F."/>
            <person name="Redden C.L."/>
            <person name="Minogue T.D."/>
            <person name="Chain P.S."/>
        </authorList>
    </citation>
    <scope>NUCLEOTIDE SEQUENCE [LARGE SCALE GENOMIC DNA]</scope>
    <source>
        <strain evidence="6">ATCC 14581 / DSM 32 / JCM 2506 / NBRC 15308 / NCIMB 9376 / NCTC 10342 / NRRL B-14308 / VKM B-512</strain>
    </source>
</reference>
<dbReference type="EC" id="3.1.3.-" evidence="3"/>
<dbReference type="GO" id="GO:0008253">
    <property type="term" value="F:5'-nucleotidase activity"/>
    <property type="evidence" value="ECO:0007669"/>
    <property type="project" value="InterPro"/>
</dbReference>
<evidence type="ECO:0000313" key="6">
    <source>
        <dbReference type="Proteomes" id="UP000031829"/>
    </source>
</evidence>
<dbReference type="HOGENOM" id="CLU_118515_0_0_9"/>
<organism evidence="5 6">
    <name type="scientific">Priestia megaterium (strain ATCC 14581 / DSM 32 / CCUG 1817 / JCM 2506 / NBRC 15308 / NCIMB 9376 / NCTC 10342 / NRRL B-14308 / VKM B-512 / Ford 19)</name>
    <name type="common">Bacillus megaterium</name>
    <dbReference type="NCBI Taxonomy" id="1348623"/>
    <lineage>
        <taxon>Bacteria</taxon>
        <taxon>Bacillati</taxon>
        <taxon>Bacillota</taxon>
        <taxon>Bacilli</taxon>
        <taxon>Bacillales</taxon>
        <taxon>Bacillaceae</taxon>
        <taxon>Priestia</taxon>
    </lineage>
</organism>
<dbReference type="Proteomes" id="UP000031829">
    <property type="component" value="Chromosome"/>
</dbReference>
<dbReference type="AlphaFoldDB" id="A0A0B6AMD0"/>
<sequence length="191" mass="22375">MTKKFGIDIDGTVTSPETFVPHLNKAFNLNLTLEDITEYDFSPFVNVSPAELGKWFKANERSIYETSPLADDAKAVLQKWHQKHELFFISARHDKLLDVTEEWFQKNELSFHHIELVGSHFKVETAKRYDVDIFFEDKHDNACEISEECNIPVILFDTPYNRLPVPKGVVRVYNWLEADQWVASWLKEQQK</sequence>
<dbReference type="InterPro" id="IPR036412">
    <property type="entry name" value="HAD-like_sf"/>
</dbReference>
<dbReference type="SUPFAM" id="SSF56784">
    <property type="entry name" value="HAD-like"/>
    <property type="match status" value="1"/>
</dbReference>
<evidence type="ECO:0000256" key="1">
    <source>
        <dbReference type="ARBA" id="ARBA00009589"/>
    </source>
</evidence>
<comment type="similarity">
    <text evidence="1 3">Belongs to the 5'(3')-deoxyribonucleotidase family.</text>
</comment>
<dbReference type="Pfam" id="PF06941">
    <property type="entry name" value="NT5C"/>
    <property type="match status" value="1"/>
</dbReference>
<dbReference type="InterPro" id="IPR010708">
    <property type="entry name" value="5'(3')-deoxyribonucleotidase"/>
</dbReference>
<evidence type="ECO:0000256" key="2">
    <source>
        <dbReference type="ARBA" id="ARBA00022801"/>
    </source>
</evidence>
<feature type="active site" description="Proton donor" evidence="4">
    <location>
        <position position="10"/>
    </location>
</feature>
<proteinExistence type="inferred from homology"/>
<name>A0A0B6AMD0_PRIM2</name>
<protein>
    <recommendedName>
        <fullName evidence="3">Nucleotidase</fullName>
        <ecNumber evidence="3">3.1.3.-</ecNumber>
    </recommendedName>
</protein>
<evidence type="ECO:0000256" key="3">
    <source>
        <dbReference type="PIRNR" id="PIRNR021362"/>
    </source>
</evidence>
<feature type="active site" description="Nucleophile" evidence="4">
    <location>
        <position position="8"/>
    </location>
</feature>
<accession>A0A0B6AMD0</accession>
<dbReference type="InterPro" id="IPR052419">
    <property type="entry name" value="5_3-deoxyribonucleotidase-like"/>
</dbReference>
<dbReference type="KEGG" id="bmeg:BG04_1520"/>
<dbReference type="GeneID" id="93644986"/>
<dbReference type="PANTHER" id="PTHR35134:SF2">
    <property type="entry name" value="NUCLEOTIDASE YQFW-RELATED"/>
    <property type="match status" value="1"/>
</dbReference>
<dbReference type="EMBL" id="CP009920">
    <property type="protein sequence ID" value="AJI22252.1"/>
    <property type="molecule type" value="Genomic_DNA"/>
</dbReference>
<dbReference type="Gene3D" id="3.40.50.1000">
    <property type="entry name" value="HAD superfamily/HAD-like"/>
    <property type="match status" value="1"/>
</dbReference>
<dbReference type="InterPro" id="IPR023214">
    <property type="entry name" value="HAD_sf"/>
</dbReference>
<evidence type="ECO:0000313" key="5">
    <source>
        <dbReference type="EMBL" id="AJI22252.1"/>
    </source>
</evidence>
<dbReference type="PIRSF" id="PIRSF021362">
    <property type="entry name" value="UCP021362_HAD"/>
    <property type="match status" value="1"/>
</dbReference>
<dbReference type="RefSeq" id="WP_013085038.1">
    <property type="nucleotide sequence ID" value="NZ_BCVB01000008.1"/>
</dbReference>
<dbReference type="InterPro" id="IPR009206">
    <property type="entry name" value="Nucleotidase_putative"/>
</dbReference>
<keyword evidence="2 3" id="KW-0378">Hydrolase</keyword>
<dbReference type="GO" id="GO:0009264">
    <property type="term" value="P:deoxyribonucleotide catabolic process"/>
    <property type="evidence" value="ECO:0007669"/>
    <property type="project" value="InterPro"/>
</dbReference>
<gene>
    <name evidence="5" type="ORF">BG04_1520</name>
</gene>
<evidence type="ECO:0000256" key="4">
    <source>
        <dbReference type="PIRSR" id="PIRSR610708-1"/>
    </source>
</evidence>
<dbReference type="PANTHER" id="PTHR35134">
    <property type="entry name" value="NUCLEOTIDASE YQFW-RELATED"/>
    <property type="match status" value="1"/>
</dbReference>